<sequence>MTDHTAPAFRLPLGSAGYAWWSVAGALAAVRAALAAPKANAIGTAAGVAAGNTASAYGPSASIAA</sequence>
<protein>
    <submittedName>
        <fullName evidence="1">Uncharacterized protein</fullName>
    </submittedName>
</protein>
<accession>A0ABD5TFP3</accession>
<organism evidence="1 2">
    <name type="scientific">Halobaculum halobium</name>
    <dbReference type="NCBI Taxonomy" id="3032281"/>
    <lineage>
        <taxon>Archaea</taxon>
        <taxon>Methanobacteriati</taxon>
        <taxon>Methanobacteriota</taxon>
        <taxon>Stenosarchaea group</taxon>
        <taxon>Halobacteria</taxon>
        <taxon>Halobacteriales</taxon>
        <taxon>Haloferacaceae</taxon>
        <taxon>Halobaculum</taxon>
    </lineage>
</organism>
<name>A0ABD5TFP3_9EURY</name>
<dbReference type="GeneID" id="81209587"/>
<comment type="caution">
    <text evidence="1">The sequence shown here is derived from an EMBL/GenBank/DDBJ whole genome shotgun (WGS) entry which is preliminary data.</text>
</comment>
<dbReference type="Proteomes" id="UP001596443">
    <property type="component" value="Unassembled WGS sequence"/>
</dbReference>
<keyword evidence="2" id="KW-1185">Reference proteome</keyword>
<proteinExistence type="predicted"/>
<dbReference type="EMBL" id="JBHSWX010000012">
    <property type="protein sequence ID" value="MFC6786509.1"/>
    <property type="molecule type" value="Genomic_DNA"/>
</dbReference>
<evidence type="ECO:0000313" key="2">
    <source>
        <dbReference type="Proteomes" id="UP001596443"/>
    </source>
</evidence>
<dbReference type="RefSeq" id="WP_284063295.1">
    <property type="nucleotide sequence ID" value="NZ_CP126158.1"/>
</dbReference>
<reference evidence="1 2" key="1">
    <citation type="journal article" date="2019" name="Int. J. Syst. Evol. Microbiol.">
        <title>The Global Catalogue of Microorganisms (GCM) 10K type strain sequencing project: providing services to taxonomists for standard genome sequencing and annotation.</title>
        <authorList>
            <consortium name="The Broad Institute Genomics Platform"/>
            <consortium name="The Broad Institute Genome Sequencing Center for Infectious Disease"/>
            <person name="Wu L."/>
            <person name="Ma J."/>
        </authorList>
    </citation>
    <scope>NUCLEOTIDE SEQUENCE [LARGE SCALE GENOMIC DNA]</scope>
    <source>
        <strain evidence="1 2">SYNS20</strain>
    </source>
</reference>
<evidence type="ECO:0000313" key="1">
    <source>
        <dbReference type="EMBL" id="MFC6786509.1"/>
    </source>
</evidence>
<gene>
    <name evidence="1" type="ORF">ACFQFD_11045</name>
</gene>
<dbReference type="AlphaFoldDB" id="A0ABD5TFP3"/>